<evidence type="ECO:0008006" key="4">
    <source>
        <dbReference type="Google" id="ProtNLM"/>
    </source>
</evidence>
<dbReference type="EMBL" id="RCHU01000077">
    <property type="protein sequence ID" value="TKS15793.1"/>
    <property type="molecule type" value="Genomic_DNA"/>
</dbReference>
<dbReference type="PANTHER" id="PTHR12832:SF11">
    <property type="entry name" value="LD23868P"/>
    <property type="match status" value="1"/>
</dbReference>
<gene>
    <name evidence="3" type="ORF">D5086_0000030390</name>
</gene>
<organism evidence="3">
    <name type="scientific">Populus alba</name>
    <name type="common">White poplar</name>
    <dbReference type="NCBI Taxonomy" id="43335"/>
    <lineage>
        <taxon>Eukaryota</taxon>
        <taxon>Viridiplantae</taxon>
        <taxon>Streptophyta</taxon>
        <taxon>Embryophyta</taxon>
        <taxon>Tracheophyta</taxon>
        <taxon>Spermatophyta</taxon>
        <taxon>Magnoliopsida</taxon>
        <taxon>eudicotyledons</taxon>
        <taxon>Gunneridae</taxon>
        <taxon>Pentapetalae</taxon>
        <taxon>rosids</taxon>
        <taxon>fabids</taxon>
        <taxon>Malpighiales</taxon>
        <taxon>Salicaceae</taxon>
        <taxon>Saliceae</taxon>
        <taxon>Populus</taxon>
    </lineage>
</organism>
<comment type="similarity">
    <text evidence="1">Belongs to the TCP11 family.</text>
</comment>
<dbReference type="InterPro" id="IPR008862">
    <property type="entry name" value="Tcp11"/>
</dbReference>
<dbReference type="GO" id="GO:0007165">
    <property type="term" value="P:signal transduction"/>
    <property type="evidence" value="ECO:0007669"/>
    <property type="project" value="TreeGrafter"/>
</dbReference>
<evidence type="ECO:0000313" key="3">
    <source>
        <dbReference type="EMBL" id="TKS15793.1"/>
    </source>
</evidence>
<keyword evidence="2" id="KW-0175">Coiled coil</keyword>
<evidence type="ECO:0000256" key="1">
    <source>
        <dbReference type="ARBA" id="ARBA00010954"/>
    </source>
</evidence>
<accession>A0A4U5QX17</accession>
<dbReference type="AlphaFoldDB" id="A0A4U5QX17"/>
<name>A0A4U5QX17_POPAL</name>
<dbReference type="Pfam" id="PF05794">
    <property type="entry name" value="Tcp11"/>
    <property type="match status" value="1"/>
</dbReference>
<evidence type="ECO:0000256" key="2">
    <source>
        <dbReference type="SAM" id="Coils"/>
    </source>
</evidence>
<proteinExistence type="inferred from homology"/>
<feature type="coiled-coil region" evidence="2">
    <location>
        <begin position="52"/>
        <end position="110"/>
    </location>
</feature>
<protein>
    <recommendedName>
        <fullName evidence="4">T-complex protein 11</fullName>
    </recommendedName>
</protein>
<feature type="coiled-coil region" evidence="2">
    <location>
        <begin position="250"/>
        <end position="277"/>
    </location>
</feature>
<comment type="caution">
    <text evidence="3">The sequence shown here is derived from an EMBL/GenBank/DDBJ whole genome shotgun (WGS) entry which is preliminary data.</text>
</comment>
<dbReference type="PANTHER" id="PTHR12832">
    <property type="entry name" value="TESTIS-SPECIFIC PROTEIN PBS13 T-COMPLEX 11"/>
    <property type="match status" value="1"/>
</dbReference>
<reference evidence="3" key="1">
    <citation type="submission" date="2018-10" db="EMBL/GenBank/DDBJ databases">
        <title>Population genomic analysis revealed the cold adaptation of white poplar.</title>
        <authorList>
            <person name="Liu Y.-J."/>
        </authorList>
    </citation>
    <scope>NUCLEOTIDE SEQUENCE [LARGE SCALE GENOMIC DNA]</scope>
    <source>
        <strain evidence="3">PAL-ZL1</strain>
    </source>
</reference>
<dbReference type="STRING" id="43335.A0A4U5QX17"/>
<sequence>MEEMTEPERVAGGGVALSFTVNDDEAMLNSPKVLPPRLERRLLGEPKTPPSVEEIEAKLREANLRRQRYYELLSSKARSSTSKSGLRDCLQAEEDLGQKIKARLNAAQQKRLSILTEAQMRLARLDEHRQEAKSGLEMRFEKKRGELGMKVESRVQQARANRMLLLKAYGQRRAVRRERAAQSLMQKMTQEIKYKESVRSAIYQKRAAAERKRLGLLEAERKKAHSRILQVQQVATSIYSQREIERKQIKDQLEYKLQKAKKQRAEYLRQRRNLNSQAHFNSKTMHEQGEYLSRKLTRCWRRFVKLRKTTLSLAKAYMSLQINQESVKSMPFVQLALCIESATTIQIVKAFVNRLESRITLSQEVTGNLSSLSKIDHLLKYAALPSHKGPSSNATRRGAKMIKSSKLSRYPVRVLLCAYMIMGHPAEVFSGVGECEIVLADSAANFIQEFELLVKIIIDGPIKTSQEIASANPSQKTFRSQLEAFDKAWCIYLHRFVAWKSKDAKLLEKDLVRAACQLELSLLQTCKLTSRNDGGLTRDMYGIKKQVLEEQKLLRETLQHLSGNGGLEHMEHALSDVRSRFVEAEKSGTSMASSTSDILSSFSRNSLEGSSISGFGETRDLAECIGKSSHQILSLSQADDSSPVKELDPSPSKRTINSIVPSDSMLANENELLVNEILHEHHRGFADSLNVTDEDQNSLKAKVRETMEKAFWDGITESMQQDEPDLGWVLKLMKEVRDELCEMSPQSWREEIVESIDVDILSQVLKSGTLDMDYLGRILEFALVTLQKLSAPANDEEIKTSHDNLLKELREISQAVDISNASFSLLMIKGLRFILKEIQILKTEISRARIRLVEPLIKGPAGLEYLKKAFADRYGSPADATSLLPLTRKWMASVHAVAEQEWEEYVDSVSATTSDTQVSIPTALRTGGSVLTTSKIGPSTSTTGLEQPGCTGEKADLLIRLGLMKLVIGVGGLTLEALPETLKLNLSRLRHVQSQLQKIITISTSALVLRQTLLTENLVTSSVDMENVVSECAKKLSELLDSVEDVGILEIVDTISAVSKSSGQDSNDEKLRARKEVMSSMLVKSLQAGDAIFELVSRSIYLAMKGAVLGGSGSKGRELVETALRRVGATLLSNRVMEAAEVLVVVAMVSLSVHGEWYEELIKDL</sequence>